<dbReference type="EMBL" id="CH902617">
    <property type="protein sequence ID" value="EDV42925.1"/>
    <property type="molecule type" value="Genomic_DNA"/>
</dbReference>
<accession>B3LYL0</accession>
<dbReference type="HOGENOM" id="CLU_049377_3_0_1"/>
<dbReference type="eggNOG" id="ENOG502S3C1">
    <property type="taxonomic scope" value="Eukaryota"/>
</dbReference>
<protein>
    <recommendedName>
        <fullName evidence="6">Protein TsetseEP domain-containing protein</fullName>
    </recommendedName>
</protein>
<dbReference type="OrthoDB" id="7868124at2759"/>
<feature type="coiled-coil region" evidence="1">
    <location>
        <begin position="99"/>
        <end position="133"/>
    </location>
</feature>
<dbReference type="GeneID" id="6499567"/>
<organism evidence="4 5">
    <name type="scientific">Drosophila ananassae</name>
    <name type="common">Fruit fly</name>
    <dbReference type="NCBI Taxonomy" id="7217"/>
    <lineage>
        <taxon>Eukaryota</taxon>
        <taxon>Metazoa</taxon>
        <taxon>Ecdysozoa</taxon>
        <taxon>Arthropoda</taxon>
        <taxon>Hexapoda</taxon>
        <taxon>Insecta</taxon>
        <taxon>Pterygota</taxon>
        <taxon>Neoptera</taxon>
        <taxon>Endopterygota</taxon>
        <taxon>Diptera</taxon>
        <taxon>Brachycera</taxon>
        <taxon>Muscomorpha</taxon>
        <taxon>Ephydroidea</taxon>
        <taxon>Drosophilidae</taxon>
        <taxon>Drosophila</taxon>
        <taxon>Sophophora</taxon>
    </lineage>
</organism>
<evidence type="ECO:0000256" key="3">
    <source>
        <dbReference type="SAM" id="SignalP"/>
    </source>
</evidence>
<feature type="region of interest" description="Disordered" evidence="2">
    <location>
        <begin position="230"/>
        <end position="273"/>
    </location>
</feature>
<keyword evidence="5" id="KW-1185">Reference proteome</keyword>
<evidence type="ECO:0000256" key="1">
    <source>
        <dbReference type="SAM" id="Coils"/>
    </source>
</evidence>
<proteinExistence type="predicted"/>
<dbReference type="Pfam" id="PF05335">
    <property type="entry name" value="DUF745"/>
    <property type="match status" value="1"/>
</dbReference>
<evidence type="ECO:0008006" key="6">
    <source>
        <dbReference type="Google" id="ProtNLM"/>
    </source>
</evidence>
<dbReference type="AlphaFoldDB" id="B3LYL0"/>
<dbReference type="InterPro" id="IPR007999">
    <property type="entry name" value="DUF745"/>
</dbReference>
<reference evidence="4 5" key="1">
    <citation type="journal article" date="2007" name="Nature">
        <title>Evolution of genes and genomes on the Drosophila phylogeny.</title>
        <authorList>
            <consortium name="Drosophila 12 Genomes Consortium"/>
            <person name="Clark A.G."/>
            <person name="Eisen M.B."/>
            <person name="Smith D.R."/>
            <person name="Bergman C.M."/>
            <person name="Oliver B."/>
            <person name="Markow T.A."/>
            <person name="Kaufman T.C."/>
            <person name="Kellis M."/>
            <person name="Gelbart W."/>
            <person name="Iyer V.N."/>
            <person name="Pollard D.A."/>
            <person name="Sackton T.B."/>
            <person name="Larracuente A.M."/>
            <person name="Singh N.D."/>
            <person name="Abad J.P."/>
            <person name="Abt D.N."/>
            <person name="Adryan B."/>
            <person name="Aguade M."/>
            <person name="Akashi H."/>
            <person name="Anderson W.W."/>
            <person name="Aquadro C.F."/>
            <person name="Ardell D.H."/>
            <person name="Arguello R."/>
            <person name="Artieri C.G."/>
            <person name="Barbash D.A."/>
            <person name="Barker D."/>
            <person name="Barsanti P."/>
            <person name="Batterham P."/>
            <person name="Batzoglou S."/>
            <person name="Begun D."/>
            <person name="Bhutkar A."/>
            <person name="Blanco E."/>
            <person name="Bosak S.A."/>
            <person name="Bradley R.K."/>
            <person name="Brand A.D."/>
            <person name="Brent M.R."/>
            <person name="Brooks A.N."/>
            <person name="Brown R.H."/>
            <person name="Butlin R.K."/>
            <person name="Caggese C."/>
            <person name="Calvi B.R."/>
            <person name="Bernardo de Carvalho A."/>
            <person name="Caspi A."/>
            <person name="Castrezana S."/>
            <person name="Celniker S.E."/>
            <person name="Chang J.L."/>
            <person name="Chapple C."/>
            <person name="Chatterji S."/>
            <person name="Chinwalla A."/>
            <person name="Civetta A."/>
            <person name="Clifton S.W."/>
            <person name="Comeron J.M."/>
            <person name="Costello J.C."/>
            <person name="Coyne J.A."/>
            <person name="Daub J."/>
            <person name="David R.G."/>
            <person name="Delcher A.L."/>
            <person name="Delehaunty K."/>
            <person name="Do C.B."/>
            <person name="Ebling H."/>
            <person name="Edwards K."/>
            <person name="Eickbush T."/>
            <person name="Evans J.D."/>
            <person name="Filipski A."/>
            <person name="Findeiss S."/>
            <person name="Freyhult E."/>
            <person name="Fulton L."/>
            <person name="Fulton R."/>
            <person name="Garcia A.C."/>
            <person name="Gardiner A."/>
            <person name="Garfield D.A."/>
            <person name="Garvin B.E."/>
            <person name="Gibson G."/>
            <person name="Gilbert D."/>
            <person name="Gnerre S."/>
            <person name="Godfrey J."/>
            <person name="Good R."/>
            <person name="Gotea V."/>
            <person name="Gravely B."/>
            <person name="Greenberg A.J."/>
            <person name="Griffiths-Jones S."/>
            <person name="Gross S."/>
            <person name="Guigo R."/>
            <person name="Gustafson E.A."/>
            <person name="Haerty W."/>
            <person name="Hahn M.W."/>
            <person name="Halligan D.L."/>
            <person name="Halpern A.L."/>
            <person name="Halter G.M."/>
            <person name="Han M.V."/>
            <person name="Heger A."/>
            <person name="Hillier L."/>
            <person name="Hinrichs A.S."/>
            <person name="Holmes I."/>
            <person name="Hoskins R.A."/>
            <person name="Hubisz M.J."/>
            <person name="Hultmark D."/>
            <person name="Huntley M.A."/>
            <person name="Jaffe D.B."/>
            <person name="Jagadeeshan S."/>
            <person name="Jeck W.R."/>
            <person name="Johnson J."/>
            <person name="Jones C.D."/>
            <person name="Jordan W.C."/>
            <person name="Karpen G.H."/>
            <person name="Kataoka E."/>
            <person name="Keightley P.D."/>
            <person name="Kheradpour P."/>
            <person name="Kirkness E.F."/>
            <person name="Koerich L.B."/>
            <person name="Kristiansen K."/>
            <person name="Kudrna D."/>
            <person name="Kulathinal R.J."/>
            <person name="Kumar S."/>
            <person name="Kwok R."/>
            <person name="Lander E."/>
            <person name="Langley C.H."/>
            <person name="Lapoint R."/>
            <person name="Lazzaro B.P."/>
            <person name="Lee S.J."/>
            <person name="Levesque L."/>
            <person name="Li R."/>
            <person name="Lin C.F."/>
            <person name="Lin M.F."/>
            <person name="Lindblad-Toh K."/>
            <person name="Llopart A."/>
            <person name="Long M."/>
            <person name="Low L."/>
            <person name="Lozovsky E."/>
            <person name="Lu J."/>
            <person name="Luo M."/>
            <person name="Machado C.A."/>
            <person name="Makalowski W."/>
            <person name="Marzo M."/>
            <person name="Matsuda M."/>
            <person name="Matzkin L."/>
            <person name="McAllister B."/>
            <person name="McBride C.S."/>
            <person name="McKernan B."/>
            <person name="McKernan K."/>
            <person name="Mendez-Lago M."/>
            <person name="Minx P."/>
            <person name="Mollenhauer M.U."/>
            <person name="Montooth K."/>
            <person name="Mount S.M."/>
            <person name="Mu X."/>
            <person name="Myers E."/>
            <person name="Negre B."/>
            <person name="Newfeld S."/>
            <person name="Nielsen R."/>
            <person name="Noor M.A."/>
            <person name="O'Grady P."/>
            <person name="Pachter L."/>
            <person name="Papaceit M."/>
            <person name="Parisi M.J."/>
            <person name="Parisi M."/>
            <person name="Parts L."/>
            <person name="Pedersen J.S."/>
            <person name="Pesole G."/>
            <person name="Phillippy A.M."/>
            <person name="Ponting C.P."/>
            <person name="Pop M."/>
            <person name="Porcelli D."/>
            <person name="Powell J.R."/>
            <person name="Prohaska S."/>
            <person name="Pruitt K."/>
            <person name="Puig M."/>
            <person name="Quesneville H."/>
            <person name="Ram K.R."/>
            <person name="Rand D."/>
            <person name="Rasmussen M.D."/>
            <person name="Reed L.K."/>
            <person name="Reenan R."/>
            <person name="Reily A."/>
            <person name="Remington K.A."/>
            <person name="Rieger T.T."/>
            <person name="Ritchie M.G."/>
            <person name="Robin C."/>
            <person name="Rogers Y.H."/>
            <person name="Rohde C."/>
            <person name="Rozas J."/>
            <person name="Rubenfield M.J."/>
            <person name="Ruiz A."/>
            <person name="Russo S."/>
            <person name="Salzberg S.L."/>
            <person name="Sanchez-Gracia A."/>
            <person name="Saranga D.J."/>
            <person name="Sato H."/>
            <person name="Schaeffer S.W."/>
            <person name="Schatz M.C."/>
            <person name="Schlenke T."/>
            <person name="Schwartz R."/>
            <person name="Segarra C."/>
            <person name="Singh R.S."/>
            <person name="Sirot L."/>
            <person name="Sirota M."/>
            <person name="Sisneros N.B."/>
            <person name="Smith C.D."/>
            <person name="Smith T.F."/>
            <person name="Spieth J."/>
            <person name="Stage D.E."/>
            <person name="Stark A."/>
            <person name="Stephan W."/>
            <person name="Strausberg R.L."/>
            <person name="Strempel S."/>
            <person name="Sturgill D."/>
            <person name="Sutton G."/>
            <person name="Sutton G.G."/>
            <person name="Tao W."/>
            <person name="Teichmann S."/>
            <person name="Tobari Y.N."/>
            <person name="Tomimura Y."/>
            <person name="Tsolas J.M."/>
            <person name="Valente V.L."/>
            <person name="Venter E."/>
            <person name="Venter J.C."/>
            <person name="Vicario S."/>
            <person name="Vieira F.G."/>
            <person name="Vilella A.J."/>
            <person name="Villasante A."/>
            <person name="Walenz B."/>
            <person name="Wang J."/>
            <person name="Wasserman M."/>
            <person name="Watts T."/>
            <person name="Wilson D."/>
            <person name="Wilson R.K."/>
            <person name="Wing R.A."/>
            <person name="Wolfner M.F."/>
            <person name="Wong A."/>
            <person name="Wong G.K."/>
            <person name="Wu C.I."/>
            <person name="Wu G."/>
            <person name="Yamamoto D."/>
            <person name="Yang H.P."/>
            <person name="Yang S.P."/>
            <person name="Yorke J.A."/>
            <person name="Yoshida K."/>
            <person name="Zdobnov E."/>
            <person name="Zhang P."/>
            <person name="Zhang Y."/>
            <person name="Zimin A.V."/>
            <person name="Baldwin J."/>
            <person name="Abdouelleil A."/>
            <person name="Abdulkadir J."/>
            <person name="Abebe A."/>
            <person name="Abera B."/>
            <person name="Abreu J."/>
            <person name="Acer S.C."/>
            <person name="Aftuck L."/>
            <person name="Alexander A."/>
            <person name="An P."/>
            <person name="Anderson E."/>
            <person name="Anderson S."/>
            <person name="Arachi H."/>
            <person name="Azer M."/>
            <person name="Bachantsang P."/>
            <person name="Barry A."/>
            <person name="Bayul T."/>
            <person name="Berlin A."/>
            <person name="Bessette D."/>
            <person name="Bloom T."/>
            <person name="Blye J."/>
            <person name="Boguslavskiy L."/>
            <person name="Bonnet C."/>
            <person name="Boukhgalter B."/>
            <person name="Bourzgui I."/>
            <person name="Brown A."/>
            <person name="Cahill P."/>
            <person name="Channer S."/>
            <person name="Cheshatsang Y."/>
            <person name="Chuda L."/>
            <person name="Citroen M."/>
            <person name="Collymore A."/>
            <person name="Cooke P."/>
            <person name="Costello M."/>
            <person name="D'Aco K."/>
            <person name="Daza R."/>
            <person name="De Haan G."/>
            <person name="DeGray S."/>
            <person name="DeMaso C."/>
            <person name="Dhargay N."/>
            <person name="Dooley K."/>
            <person name="Dooley E."/>
            <person name="Doricent M."/>
            <person name="Dorje P."/>
            <person name="Dorjee K."/>
            <person name="Dupes A."/>
            <person name="Elong R."/>
            <person name="Falk J."/>
            <person name="Farina A."/>
            <person name="Faro S."/>
            <person name="Ferguson D."/>
            <person name="Fisher S."/>
            <person name="Foley C.D."/>
            <person name="Franke A."/>
            <person name="Friedrich D."/>
            <person name="Gadbois L."/>
            <person name="Gearin G."/>
            <person name="Gearin C.R."/>
            <person name="Giannoukos G."/>
            <person name="Goode T."/>
            <person name="Graham J."/>
            <person name="Grandbois E."/>
            <person name="Grewal S."/>
            <person name="Gyaltsen K."/>
            <person name="Hafez N."/>
            <person name="Hagos B."/>
            <person name="Hall J."/>
            <person name="Henson C."/>
            <person name="Hollinger A."/>
            <person name="Honan T."/>
            <person name="Huard M.D."/>
            <person name="Hughes L."/>
            <person name="Hurhula B."/>
            <person name="Husby M.E."/>
            <person name="Kamat A."/>
            <person name="Kanga B."/>
            <person name="Kashin S."/>
            <person name="Khazanovich D."/>
            <person name="Kisner P."/>
            <person name="Lance K."/>
            <person name="Lara M."/>
            <person name="Lee W."/>
            <person name="Lennon N."/>
            <person name="Letendre F."/>
            <person name="LeVine R."/>
            <person name="Lipovsky A."/>
            <person name="Liu X."/>
            <person name="Liu J."/>
            <person name="Liu S."/>
            <person name="Lokyitsang T."/>
            <person name="Lokyitsang Y."/>
            <person name="Lubonja R."/>
            <person name="Lui A."/>
            <person name="MacDonald P."/>
            <person name="Magnisalis V."/>
            <person name="Maru K."/>
            <person name="Matthews C."/>
            <person name="McCusker W."/>
            <person name="McDonough S."/>
            <person name="Mehta T."/>
            <person name="Meldrim J."/>
            <person name="Meneus L."/>
            <person name="Mihai O."/>
            <person name="Mihalev A."/>
            <person name="Mihova T."/>
            <person name="Mittelman R."/>
            <person name="Mlenga V."/>
            <person name="Montmayeur A."/>
            <person name="Mulrain L."/>
            <person name="Navidi A."/>
            <person name="Naylor J."/>
            <person name="Negash T."/>
            <person name="Nguyen T."/>
            <person name="Nguyen N."/>
            <person name="Nicol R."/>
            <person name="Norbu C."/>
            <person name="Norbu N."/>
            <person name="Novod N."/>
            <person name="O'Neill B."/>
            <person name="Osman S."/>
            <person name="Markiewicz E."/>
            <person name="Oyono O.L."/>
            <person name="Patti C."/>
            <person name="Phunkhang P."/>
            <person name="Pierre F."/>
            <person name="Priest M."/>
            <person name="Raghuraman S."/>
            <person name="Rege F."/>
            <person name="Reyes R."/>
            <person name="Rise C."/>
            <person name="Rogov P."/>
            <person name="Ross K."/>
            <person name="Ryan E."/>
            <person name="Settipalli S."/>
            <person name="Shea T."/>
            <person name="Sherpa N."/>
            <person name="Shi L."/>
            <person name="Shih D."/>
            <person name="Sparrow T."/>
            <person name="Spaulding J."/>
            <person name="Stalker J."/>
            <person name="Stange-Thomann N."/>
            <person name="Stavropoulos S."/>
            <person name="Stone C."/>
            <person name="Strader C."/>
            <person name="Tesfaye S."/>
            <person name="Thomson T."/>
            <person name="Thoulutsang Y."/>
            <person name="Thoulutsang D."/>
            <person name="Topham K."/>
            <person name="Topping I."/>
            <person name="Tsamla T."/>
            <person name="Vassiliev H."/>
            <person name="Vo A."/>
            <person name="Wangchuk T."/>
            <person name="Wangdi T."/>
            <person name="Weiand M."/>
            <person name="Wilkinson J."/>
            <person name="Wilson A."/>
            <person name="Yadav S."/>
            <person name="Young G."/>
            <person name="Yu Q."/>
            <person name="Zembek L."/>
            <person name="Zhong D."/>
            <person name="Zimmer A."/>
            <person name="Zwirko Z."/>
            <person name="Jaffe D.B."/>
            <person name="Alvarez P."/>
            <person name="Brockman W."/>
            <person name="Butler J."/>
            <person name="Chin C."/>
            <person name="Gnerre S."/>
            <person name="Grabherr M."/>
            <person name="Kleber M."/>
            <person name="Mauceli E."/>
            <person name="MacCallum I."/>
        </authorList>
    </citation>
    <scope>NUCLEOTIDE SEQUENCE [LARGE SCALE GENOMIC DNA]</scope>
    <source>
        <strain evidence="5">Tucson 14024-0371.13</strain>
    </source>
</reference>
<dbReference type="PhylomeDB" id="B3LYL0"/>
<gene>
    <name evidence="4" type="primary">Dana\GF16773</name>
    <name evidence="4" type="synonym">dana_GLEANR_18039</name>
    <name evidence="4" type="ORF">GF16773</name>
</gene>
<feature type="signal peptide" evidence="3">
    <location>
        <begin position="1"/>
        <end position="29"/>
    </location>
</feature>
<evidence type="ECO:0000256" key="2">
    <source>
        <dbReference type="SAM" id="MobiDB-lite"/>
    </source>
</evidence>
<evidence type="ECO:0000313" key="4">
    <source>
        <dbReference type="EMBL" id="EDV42925.1"/>
    </source>
</evidence>
<dbReference type="OMA" id="EWEYNEQ"/>
<dbReference type="InParanoid" id="B3LYL0"/>
<name>B3LYL0_DROAN</name>
<dbReference type="PANTHER" id="PTHR37161">
    <property type="entry name" value="HDC10475"/>
    <property type="match status" value="1"/>
</dbReference>
<keyword evidence="1" id="KW-0175">Coiled coil</keyword>
<dbReference type="KEGG" id="dan:6499567"/>
<keyword evidence="3" id="KW-0732">Signal</keyword>
<feature type="compositionally biased region" description="Basic and acidic residues" evidence="2">
    <location>
        <begin position="230"/>
        <end position="245"/>
    </location>
</feature>
<dbReference type="PANTHER" id="PTHR37161:SF2">
    <property type="entry name" value="AT11648P-RELATED"/>
    <property type="match status" value="1"/>
</dbReference>
<feature type="chain" id="PRO_5002791955" description="Protein TsetseEP domain-containing protein" evidence="3">
    <location>
        <begin position="30"/>
        <end position="273"/>
    </location>
</feature>
<evidence type="ECO:0000313" key="5">
    <source>
        <dbReference type="Proteomes" id="UP000007801"/>
    </source>
</evidence>
<sequence>MRLALRSPPAVGHLLFQFVGHLLLVSVSASALYPLPRSAEHQNRDCCEDMPRNSKEAATIIAQKAAKEAKLASESQQPAALAAAYQVRVQLADKAVQAAKAAEAALAGKEQIVEQLQEEVHEADMVVQEESASVVNSQANLNAACTSAKQARLLLETLQNTIKIAVVALSNAESAAMGAKDELCEKTQLVEAARSRAEILAQHLCAAKADYANTKKAAYSAACAASEARSKVDRDRRSSKGDHHIANGLQEPQKQREPQQWEYNEQGKAIFSN</sequence>
<dbReference type="SMR" id="B3LYL0"/>
<dbReference type="Proteomes" id="UP000007801">
    <property type="component" value="Unassembled WGS sequence"/>
</dbReference>